<accession>A0A0E9RD89</accession>
<reference evidence="1" key="2">
    <citation type="journal article" date="2015" name="Fish Shellfish Immunol.">
        <title>Early steps in the European eel (Anguilla anguilla)-Vibrio vulnificus interaction in the gills: Role of the RtxA13 toxin.</title>
        <authorList>
            <person name="Callol A."/>
            <person name="Pajuelo D."/>
            <person name="Ebbesson L."/>
            <person name="Teles M."/>
            <person name="MacKenzie S."/>
            <person name="Amaro C."/>
        </authorList>
    </citation>
    <scope>NUCLEOTIDE SEQUENCE</scope>
</reference>
<dbReference type="AlphaFoldDB" id="A0A0E9RD89"/>
<dbReference type="EMBL" id="GBXM01072552">
    <property type="protein sequence ID" value="JAH36025.1"/>
    <property type="molecule type" value="Transcribed_RNA"/>
</dbReference>
<reference evidence="1" key="1">
    <citation type="submission" date="2014-11" db="EMBL/GenBank/DDBJ databases">
        <authorList>
            <person name="Amaro Gonzalez C."/>
        </authorList>
    </citation>
    <scope>NUCLEOTIDE SEQUENCE</scope>
</reference>
<name>A0A0E9RD89_ANGAN</name>
<proteinExistence type="predicted"/>
<dbReference type="EMBL" id="GBXM01065339">
    <property type="protein sequence ID" value="JAH43238.1"/>
    <property type="molecule type" value="Transcribed_RNA"/>
</dbReference>
<evidence type="ECO:0000313" key="1">
    <source>
        <dbReference type="EMBL" id="JAH26445.1"/>
    </source>
</evidence>
<organism evidence="1">
    <name type="scientific">Anguilla anguilla</name>
    <name type="common">European freshwater eel</name>
    <name type="synonym">Muraena anguilla</name>
    <dbReference type="NCBI Taxonomy" id="7936"/>
    <lineage>
        <taxon>Eukaryota</taxon>
        <taxon>Metazoa</taxon>
        <taxon>Chordata</taxon>
        <taxon>Craniata</taxon>
        <taxon>Vertebrata</taxon>
        <taxon>Euteleostomi</taxon>
        <taxon>Actinopterygii</taxon>
        <taxon>Neopterygii</taxon>
        <taxon>Teleostei</taxon>
        <taxon>Anguilliformes</taxon>
        <taxon>Anguillidae</taxon>
        <taxon>Anguilla</taxon>
    </lineage>
</organism>
<sequence>MDFSPDYEPTGVHSLPVILEVLLTSPLIPGCTLPLTWLINDTQFHQCHTLILHHFIHF</sequence>
<dbReference type="EMBL" id="GBXM01082132">
    <property type="protein sequence ID" value="JAH26445.1"/>
    <property type="molecule type" value="Transcribed_RNA"/>
</dbReference>
<protein>
    <submittedName>
        <fullName evidence="1">Uncharacterized protein</fullName>
    </submittedName>
</protein>